<organism evidence="1 2">
    <name type="scientific">Panagrolaimus sp. ES5</name>
    <dbReference type="NCBI Taxonomy" id="591445"/>
    <lineage>
        <taxon>Eukaryota</taxon>
        <taxon>Metazoa</taxon>
        <taxon>Ecdysozoa</taxon>
        <taxon>Nematoda</taxon>
        <taxon>Chromadorea</taxon>
        <taxon>Rhabditida</taxon>
        <taxon>Tylenchina</taxon>
        <taxon>Panagrolaimomorpha</taxon>
        <taxon>Panagrolaimoidea</taxon>
        <taxon>Panagrolaimidae</taxon>
        <taxon>Panagrolaimus</taxon>
    </lineage>
</organism>
<proteinExistence type="predicted"/>
<accession>A0AC34GUC9</accession>
<name>A0AC34GUC9_9BILA</name>
<sequence>MKKKIDLRMSNVSENNGLLNAQSMKNITELLKFSKDYKLQYKGICSIHIDTTKLSLVIQQNGEGLFIIYKLS</sequence>
<dbReference type="WBParaSite" id="ES5_v2.g8415.t1">
    <property type="protein sequence ID" value="ES5_v2.g8415.t1"/>
    <property type="gene ID" value="ES5_v2.g8415"/>
</dbReference>
<dbReference type="Proteomes" id="UP000887579">
    <property type="component" value="Unplaced"/>
</dbReference>
<evidence type="ECO:0000313" key="1">
    <source>
        <dbReference type="Proteomes" id="UP000887579"/>
    </source>
</evidence>
<reference evidence="2" key="1">
    <citation type="submission" date="2022-11" db="UniProtKB">
        <authorList>
            <consortium name="WormBaseParasite"/>
        </authorList>
    </citation>
    <scope>IDENTIFICATION</scope>
</reference>
<evidence type="ECO:0000313" key="2">
    <source>
        <dbReference type="WBParaSite" id="ES5_v2.g8415.t1"/>
    </source>
</evidence>
<protein>
    <submittedName>
        <fullName evidence="2">Uncharacterized protein</fullName>
    </submittedName>
</protein>